<dbReference type="GO" id="GO:0004866">
    <property type="term" value="F:endopeptidase inhibitor activity"/>
    <property type="evidence" value="ECO:0007669"/>
    <property type="project" value="InterPro"/>
</dbReference>
<dbReference type="GO" id="GO:0006957">
    <property type="term" value="P:complement activation, alternative pathway"/>
    <property type="evidence" value="ECO:0007669"/>
    <property type="project" value="UniProtKB-KW"/>
</dbReference>
<dbReference type="Gene3D" id="2.20.130.20">
    <property type="match status" value="1"/>
</dbReference>
<dbReference type="InParanoid" id="F6XII7"/>
<evidence type="ECO:0000256" key="4">
    <source>
        <dbReference type="ARBA" id="ARBA00023157"/>
    </source>
</evidence>
<dbReference type="Gene3D" id="1.20.91.20">
    <property type="entry name" value="Anaphylotoxins (complement system)"/>
    <property type="match status" value="1"/>
</dbReference>
<dbReference type="RefSeq" id="XP_028918734.1">
    <property type="nucleotide sequence ID" value="XM_029062901.2"/>
</dbReference>
<dbReference type="SMART" id="SM01359">
    <property type="entry name" value="A2M_N_2"/>
    <property type="match status" value="1"/>
</dbReference>
<dbReference type="Gene3D" id="2.60.40.1940">
    <property type="match status" value="1"/>
</dbReference>
<dbReference type="InterPro" id="IPR008930">
    <property type="entry name" value="Terpenoid_cyclase/PrenylTrfase"/>
</dbReference>
<dbReference type="FunCoup" id="F6XII7">
    <property type="interactions" value="482"/>
</dbReference>
<dbReference type="Gene3D" id="2.60.40.10">
    <property type="entry name" value="Immunoglobulins"/>
    <property type="match status" value="2"/>
</dbReference>
<dbReference type="Pfam" id="PF07703">
    <property type="entry name" value="A2M_BRD"/>
    <property type="match status" value="1"/>
</dbReference>
<feature type="domain" description="NTR" evidence="8">
    <location>
        <begin position="1537"/>
        <end position="1681"/>
    </location>
</feature>
<dbReference type="OrthoDB" id="6359008at2759"/>
<dbReference type="Ensembl" id="ENSOANT00000001755.3">
    <property type="protein sequence ID" value="ENSOANP00000001754.2"/>
    <property type="gene ID" value="ENSOANG00000001103.3"/>
</dbReference>
<dbReference type="InterPro" id="IPR000020">
    <property type="entry name" value="Anaphylatoxin/fibulin"/>
</dbReference>
<dbReference type="Gene3D" id="2.60.120.1540">
    <property type="match status" value="1"/>
</dbReference>
<proteinExistence type="predicted"/>
<dbReference type="Pfam" id="PF07677">
    <property type="entry name" value="A2M_recep"/>
    <property type="match status" value="1"/>
</dbReference>
<dbReference type="InterPro" id="IPR002890">
    <property type="entry name" value="MG2"/>
</dbReference>
<keyword evidence="7" id="KW-0732">Signal</keyword>
<dbReference type="GO" id="GO:0160257">
    <property type="term" value="P:complement activation, GZMK pathway"/>
    <property type="evidence" value="ECO:0007669"/>
    <property type="project" value="Ensembl"/>
</dbReference>
<dbReference type="SUPFAM" id="SSF48239">
    <property type="entry name" value="Terpenoid cyclases/Protein prenyltransferases"/>
    <property type="match status" value="1"/>
</dbReference>
<evidence type="ECO:0000259" key="8">
    <source>
        <dbReference type="PROSITE" id="PS50189"/>
    </source>
</evidence>
<dbReference type="InterPro" id="IPR008993">
    <property type="entry name" value="TIMP-like_OB-fold"/>
</dbReference>
<dbReference type="GO" id="GO:0032722">
    <property type="term" value="P:positive regulation of chemokine production"/>
    <property type="evidence" value="ECO:0007669"/>
    <property type="project" value="Ensembl"/>
</dbReference>
<protein>
    <submittedName>
        <fullName evidence="9">Complement C5</fullName>
    </submittedName>
</protein>
<dbReference type="GO" id="GO:0006958">
    <property type="term" value="P:complement activation, classical pathway"/>
    <property type="evidence" value="ECO:0007669"/>
    <property type="project" value="UniProtKB-KW"/>
</dbReference>
<dbReference type="InterPro" id="IPR041425">
    <property type="entry name" value="C3/4/5_MG1"/>
</dbReference>
<dbReference type="InterPro" id="IPR001599">
    <property type="entry name" value="Macroglobln_a2"/>
</dbReference>
<dbReference type="SUPFAM" id="SSF47686">
    <property type="entry name" value="Anaphylotoxins (complement system)"/>
    <property type="match status" value="1"/>
</dbReference>
<dbReference type="Gene3D" id="2.40.50.120">
    <property type="match status" value="1"/>
</dbReference>
<dbReference type="InterPro" id="IPR050473">
    <property type="entry name" value="A2M/Complement_sys"/>
</dbReference>
<evidence type="ECO:0000313" key="10">
    <source>
        <dbReference type="Proteomes" id="UP000002279"/>
    </source>
</evidence>
<keyword evidence="4" id="KW-1015">Disulfide bond</keyword>
<dbReference type="GO" id="GO:0010575">
    <property type="term" value="P:positive regulation of vascular endothelial growth factor production"/>
    <property type="evidence" value="ECO:0007669"/>
    <property type="project" value="Ensembl"/>
</dbReference>
<dbReference type="FunFam" id="2.60.40.1940:FF:000001">
    <property type="entry name" value="Complement component C3"/>
    <property type="match status" value="1"/>
</dbReference>
<dbReference type="Gene3D" id="2.60.40.1930">
    <property type="match status" value="3"/>
</dbReference>
<dbReference type="GeneID" id="100681650"/>
<dbReference type="SMART" id="SM00643">
    <property type="entry name" value="C345C"/>
    <property type="match status" value="1"/>
</dbReference>
<dbReference type="InterPro" id="IPR018081">
    <property type="entry name" value="Anaphylatoxin_comp_syst"/>
</dbReference>
<evidence type="ECO:0000256" key="5">
    <source>
        <dbReference type="ARBA" id="ARBA00023162"/>
    </source>
</evidence>
<dbReference type="PROSITE" id="PS50189">
    <property type="entry name" value="NTR"/>
    <property type="match status" value="1"/>
</dbReference>
<dbReference type="SMART" id="SM00104">
    <property type="entry name" value="ANATO"/>
    <property type="match status" value="1"/>
</dbReference>
<dbReference type="InterPro" id="IPR011626">
    <property type="entry name" value="Alpha-macroglobulin_TED"/>
</dbReference>
<keyword evidence="3" id="KW-0180">Complement pathway</keyword>
<dbReference type="eggNOG" id="KOG1366">
    <property type="taxonomic scope" value="Eukaryota"/>
</dbReference>
<dbReference type="Pfam" id="PF01835">
    <property type="entry name" value="MG2"/>
    <property type="match status" value="1"/>
</dbReference>
<dbReference type="Gene3D" id="6.20.50.160">
    <property type="match status" value="1"/>
</dbReference>
<dbReference type="Proteomes" id="UP000002279">
    <property type="component" value="Chromosome 4"/>
</dbReference>
<keyword evidence="5" id="KW-0391">Immunity</keyword>
<dbReference type="Pfam" id="PF17790">
    <property type="entry name" value="MG1"/>
    <property type="match status" value="1"/>
</dbReference>
<evidence type="ECO:0000313" key="9">
    <source>
        <dbReference type="Ensembl" id="ENSOANP00000001754.2"/>
    </source>
</evidence>
<dbReference type="PANTHER" id="PTHR11412:SF83">
    <property type="entry name" value="COMPLEMENT C5"/>
    <property type="match status" value="1"/>
</dbReference>
<dbReference type="InterPro" id="IPR001134">
    <property type="entry name" value="Netrin_domain"/>
</dbReference>
<dbReference type="InterPro" id="IPR011625">
    <property type="entry name" value="A2M_N_BRD"/>
</dbReference>
<dbReference type="CTD" id="727"/>
<dbReference type="SMART" id="SM01361">
    <property type="entry name" value="A2M_recep"/>
    <property type="match status" value="1"/>
</dbReference>
<evidence type="ECO:0000256" key="6">
    <source>
        <dbReference type="ARBA" id="ARBA00023198"/>
    </source>
</evidence>
<dbReference type="KEGG" id="oaa:100681650"/>
<organism evidence="9 10">
    <name type="scientific">Ornithorhynchus anatinus</name>
    <name type="common">Duckbill platypus</name>
    <dbReference type="NCBI Taxonomy" id="9258"/>
    <lineage>
        <taxon>Eukaryota</taxon>
        <taxon>Metazoa</taxon>
        <taxon>Chordata</taxon>
        <taxon>Craniata</taxon>
        <taxon>Vertebrata</taxon>
        <taxon>Euteleostomi</taxon>
        <taxon>Mammalia</taxon>
        <taxon>Monotremata</taxon>
        <taxon>Ornithorhynchidae</taxon>
        <taxon>Ornithorhynchus</taxon>
    </lineage>
</organism>
<keyword evidence="6" id="KW-0395">Inflammatory response</keyword>
<dbReference type="InterPro" id="IPR040839">
    <property type="entry name" value="MG4"/>
</dbReference>
<dbReference type="CDD" id="cd00017">
    <property type="entry name" value="ANATO"/>
    <property type="match status" value="1"/>
</dbReference>
<dbReference type="GO" id="GO:0005579">
    <property type="term" value="C:membrane attack complex"/>
    <property type="evidence" value="ECO:0007669"/>
    <property type="project" value="Ensembl"/>
</dbReference>
<dbReference type="Pfam" id="PF17789">
    <property type="entry name" value="MG4"/>
    <property type="match status" value="1"/>
</dbReference>
<dbReference type="GO" id="GO:0005615">
    <property type="term" value="C:extracellular space"/>
    <property type="evidence" value="ECO:0007669"/>
    <property type="project" value="InterPro"/>
</dbReference>
<dbReference type="Pfam" id="PF01821">
    <property type="entry name" value="ANATO"/>
    <property type="match status" value="1"/>
</dbReference>
<evidence type="ECO:0000256" key="1">
    <source>
        <dbReference type="ARBA" id="ARBA00004613"/>
    </source>
</evidence>
<keyword evidence="10" id="KW-1185">Reference proteome</keyword>
<evidence type="ECO:0000256" key="2">
    <source>
        <dbReference type="ARBA" id="ARBA00022525"/>
    </source>
</evidence>
<sequence length="1684" mass="190106">MNILHVTCILIFCGRSWSQEQTYVIAAPKVFRVGASEKVVIQAFGYTEGFDATISLKSYPDKRTSYSSGNVNLSPGNQFQDSATLTIQPKDLSEERDHVSYIYLEVVSHHFTKEKRIPISYENGFLFIQTDKFIYTPNQSVKVRLYSLNEELKPALRNTTLTFVDPDGAEVEILEETDFTGIVSFPDFKIPLNPKYGVWTIKAKYKTDFTTTATKTFEIKEYVMPHFSISIEPENTFISYKEFEEFKITIKASYFYNKKVAEAEVFVHFGIIEDIEQSEKKMMRKALQETLMTNGVAQVTLNSKTALQELEIRSLEEVDKAYLYIAVMVLESSGGFSEEAEFVGVRYVLSPYNLNLVATSLFLKPGMTFPIKVQVKDSQDHHVGGVLVNLKAHIIDKNQEESPQEPMKSITNQNDGVASFVVNLPSDAETLEFSVKTEDPHIPEENQALKEYRAVAYSSLSQSYCYIDWPDSNKVLLVNDHISITVRPRSPYIDKITHYSYLVLSKGKIVQFGIVRKHKDSSFQSLNIPVTQDMVPSARLLVYYIVTGEEKAELVADSVWLNVEEKCGNKLEVYLSNPESSYKPGQVLYLNMNTQFSSYAALSIMDKAIYGIQRKIKKPMEKLLRNLEKSDLGCGAGGGQNNANVFHLAGLTFLTNANADDSAEEEKPCQEVLRPKRCLHLKEKIDEKASTYQKSLYKCCEQGAHKTADSCSVRASRVTSKLGVKCGRVFKECCELATEVRANCTHKHMLLGRIGFETLLAIDTPEIRSYFPESWLWEVHHVNTRSKIPLSLPDSLTTWEVQGIGISSKGVCVPDPLQIQVVKDIFLEMHIPYSVVRGEQIEMKGTVYNYRSSELRFSVQMSAGEGICLSGSSSQDPKGIKHTRSQWKTIEGSSIQSVTFSILPLELGLHGINFTLKSPFGSEILVKTLRVVPEGVKRETHVGFTLDPQGVYGSIASRKEFQYKIPLDVVPKTKVKRTVSVKGTLIGEVISAVLSPEGISILSNLPKGSAEAELMSIVPVFYVFHYLESGSNWYILGSKAVSERDTLKKKMREGIISILSYRNKDYSYRMWKNEEANTWLTAFALRILGQINKYIPQNTNQICNSLLWLIENCQLEDGSFKELSTYNPFKLQGTLPQEAKEKALYLTAFSVIGIRKSFHICPILKVNDALNRAEEYLFNCIKNAQSTFTLAISAYALALGDLNNPGVRSVFSQLKKEAYVKGDPPFYRFWKDTLRKKDSSMPSSATEQIVETTSYALLASLLLGEMNYVKPIIKWLSEEQRYGGGYFSTQDTVNALEGLTEYSLLTKRLELNMNIKVAYKNKGVFHNYRVTNEHSLGRSVEVPLNDDLVVSTGFSSGLATVLVKTVFHKIGTSEEVCSFELKIEVKDSQDDSQSFYKYSETKSKRVLACARYKPSPREPYSESSHAVMDIALPTGIGVYTEDLALLTDGIDNLLTDYQIKDGHVILQLDSIPSDELLCVRFRIFELFHVGHRSPATFAVYEYHTPDKQCTVFYDPFGNRQLDKVCEGSACKCVEAECGQMQKEFDLTISANARKATACQKDIAYVYKVEILSLTKENSFIKYTATLLDIYKTGTSFAQKDSQITFLKKESCTNVDIKKHKQYLIMGKEALQIKSGFSFKFIYPLDSLTWIEYWPSDEDCSHCQNVRATLEEFSDDLFFSGCDDI</sequence>
<dbReference type="InterPro" id="IPR041555">
    <property type="entry name" value="MG3"/>
</dbReference>
<dbReference type="SUPFAM" id="SSF49410">
    <property type="entry name" value="Alpha-macroglobulin receptor domain"/>
    <property type="match status" value="1"/>
</dbReference>
<dbReference type="InterPro" id="IPR009048">
    <property type="entry name" value="A-macroglobulin_rcpt-bd"/>
</dbReference>
<keyword evidence="5" id="KW-0399">Innate immunity</keyword>
<dbReference type="InterPro" id="IPR013783">
    <property type="entry name" value="Ig-like_fold"/>
</dbReference>
<dbReference type="Bgee" id="ENSOANG00000001103">
    <property type="expression patterns" value="Expressed in liver and 3 other cell types or tissues"/>
</dbReference>
<dbReference type="SUPFAM" id="SSF50242">
    <property type="entry name" value="TIMP-like"/>
    <property type="match status" value="1"/>
</dbReference>
<feature type="signal peptide" evidence="7">
    <location>
        <begin position="1"/>
        <end position="18"/>
    </location>
</feature>
<comment type="subcellular location">
    <subcellularLocation>
        <location evidence="1">Secreted</location>
    </subcellularLocation>
</comment>
<dbReference type="Gene3D" id="2.60.40.690">
    <property type="entry name" value="Alpha-macroglobulin, receptor-binding domain"/>
    <property type="match status" value="1"/>
</dbReference>
<reference evidence="9" key="2">
    <citation type="submission" date="2025-08" db="UniProtKB">
        <authorList>
            <consortium name="Ensembl"/>
        </authorList>
    </citation>
    <scope>IDENTIFICATION</scope>
    <source>
        <strain evidence="9">Glennie</strain>
    </source>
</reference>
<reference evidence="9" key="3">
    <citation type="submission" date="2025-09" db="UniProtKB">
        <authorList>
            <consortium name="Ensembl"/>
        </authorList>
    </citation>
    <scope>IDENTIFICATION</scope>
    <source>
        <strain evidence="9">Glennie</strain>
    </source>
</reference>
<dbReference type="Pfam" id="PF17791">
    <property type="entry name" value="MG3"/>
    <property type="match status" value="1"/>
</dbReference>
<feature type="chain" id="PRO_5027960094" evidence="7">
    <location>
        <begin position="19"/>
        <end position="1684"/>
    </location>
</feature>
<dbReference type="Pfam" id="PF01759">
    <property type="entry name" value="NTR"/>
    <property type="match status" value="1"/>
</dbReference>
<dbReference type="OMA" id="YKRIIAC"/>
<dbReference type="Pfam" id="PF21309">
    <property type="entry name" value="C5_CUB"/>
    <property type="match status" value="1"/>
</dbReference>
<dbReference type="InterPro" id="IPR018933">
    <property type="entry name" value="Netrin_module_non-TIMP"/>
</dbReference>
<dbReference type="SMART" id="SM01360">
    <property type="entry name" value="A2M"/>
    <property type="match status" value="1"/>
</dbReference>
<dbReference type="InterPro" id="IPR048843">
    <property type="entry name" value="C5_CUB"/>
</dbReference>
<dbReference type="PANTHER" id="PTHR11412">
    <property type="entry name" value="MACROGLOBULIN / COMPLEMENT"/>
    <property type="match status" value="1"/>
</dbReference>
<reference evidence="9 10" key="1">
    <citation type="journal article" date="2008" name="Nature">
        <title>Genome analysis of the platypus reveals unique signatures of evolution.</title>
        <authorList>
            <person name="Warren W.C."/>
            <person name="Hillier L.W."/>
            <person name="Marshall Graves J.A."/>
            <person name="Birney E."/>
            <person name="Ponting C.P."/>
            <person name="Grutzner F."/>
            <person name="Belov K."/>
            <person name="Miller W."/>
            <person name="Clarke L."/>
            <person name="Chinwalla A.T."/>
            <person name="Yang S.P."/>
            <person name="Heger A."/>
            <person name="Locke D.P."/>
            <person name="Miethke P."/>
            <person name="Waters P.D."/>
            <person name="Veyrunes F."/>
            <person name="Fulton L."/>
            <person name="Fulton B."/>
            <person name="Graves T."/>
            <person name="Wallis J."/>
            <person name="Puente X.S."/>
            <person name="Lopez-Otin C."/>
            <person name="Ordonez G.R."/>
            <person name="Eichler E.E."/>
            <person name="Chen L."/>
            <person name="Cheng Z."/>
            <person name="Deakin J.E."/>
            <person name="Alsop A."/>
            <person name="Thompson K."/>
            <person name="Kirby P."/>
            <person name="Papenfuss A.T."/>
            <person name="Wakefield M.J."/>
            <person name="Olender T."/>
            <person name="Lancet D."/>
            <person name="Huttley G.A."/>
            <person name="Smit A.F."/>
            <person name="Pask A."/>
            <person name="Temple-Smith P."/>
            <person name="Batzer M.A."/>
            <person name="Walker J.A."/>
            <person name="Konkel M.K."/>
            <person name="Harris R.S."/>
            <person name="Whittington C.M."/>
            <person name="Wong E.S."/>
            <person name="Gemmell N.J."/>
            <person name="Buschiazzo E."/>
            <person name="Vargas Jentzsch I.M."/>
            <person name="Merkel A."/>
            <person name="Schmitz J."/>
            <person name="Zemann A."/>
            <person name="Churakov G."/>
            <person name="Kriegs J.O."/>
            <person name="Brosius J."/>
            <person name="Murchison E.P."/>
            <person name="Sachidanandam R."/>
            <person name="Smith C."/>
            <person name="Hannon G.J."/>
            <person name="Tsend-Ayush E."/>
            <person name="McMillan D."/>
            <person name="Attenborough R."/>
            <person name="Rens W."/>
            <person name="Ferguson-Smith M."/>
            <person name="Lefevre C.M."/>
            <person name="Sharp J.A."/>
            <person name="Nicholas K.R."/>
            <person name="Ray D.A."/>
            <person name="Kube M."/>
            <person name="Reinhardt R."/>
            <person name="Pringle T.H."/>
            <person name="Taylor J."/>
            <person name="Jones R.C."/>
            <person name="Nixon B."/>
            <person name="Dacheux J.L."/>
            <person name="Niwa H."/>
            <person name="Sekita Y."/>
            <person name="Huang X."/>
            <person name="Stark A."/>
            <person name="Kheradpour P."/>
            <person name="Kellis M."/>
            <person name="Flicek P."/>
            <person name="Chen Y."/>
            <person name="Webber C."/>
            <person name="Hardison R."/>
            <person name="Nelson J."/>
            <person name="Hallsworth-Pepin K."/>
            <person name="Delehaunty K."/>
            <person name="Markovic C."/>
            <person name="Minx P."/>
            <person name="Feng Y."/>
            <person name="Kremitzki C."/>
            <person name="Mitreva M."/>
            <person name="Glasscock J."/>
            <person name="Wylie T."/>
            <person name="Wohldmann P."/>
            <person name="Thiru P."/>
            <person name="Nhan M.N."/>
            <person name="Pohl C.S."/>
            <person name="Smith S.M."/>
            <person name="Hou S."/>
            <person name="Nefedov M."/>
            <person name="de Jong P.J."/>
            <person name="Renfree M.B."/>
            <person name="Mardis E.R."/>
            <person name="Wilson R.K."/>
        </authorList>
    </citation>
    <scope>NUCLEOTIDE SEQUENCE [LARGE SCALE GENOMIC DNA]</scope>
    <source>
        <strain evidence="9 10">Glennie</strain>
    </source>
</reference>
<keyword evidence="2" id="KW-0964">Secreted</keyword>
<keyword evidence="5" id="KW-0179">Complement alternate pathway</keyword>
<gene>
    <name evidence="9" type="primary">C5</name>
</gene>
<dbReference type="Pfam" id="PF07678">
    <property type="entry name" value="TED_complement"/>
    <property type="match status" value="1"/>
</dbReference>
<dbReference type="GO" id="GO:0006954">
    <property type="term" value="P:inflammatory response"/>
    <property type="evidence" value="ECO:0007669"/>
    <property type="project" value="UniProtKB-KW"/>
</dbReference>
<dbReference type="STRING" id="9258.ENSOANP00000001754"/>
<dbReference type="GO" id="GO:0010760">
    <property type="term" value="P:negative regulation of macrophage chemotaxis"/>
    <property type="evidence" value="ECO:0007669"/>
    <property type="project" value="Ensembl"/>
</dbReference>
<name>F6XII7_ORNAN</name>
<dbReference type="Gene3D" id="1.50.10.20">
    <property type="match status" value="1"/>
</dbReference>
<dbReference type="Pfam" id="PF00207">
    <property type="entry name" value="A2M"/>
    <property type="match status" value="1"/>
</dbReference>
<evidence type="ECO:0000256" key="7">
    <source>
        <dbReference type="SAM" id="SignalP"/>
    </source>
</evidence>
<evidence type="ECO:0000256" key="3">
    <source>
        <dbReference type="ARBA" id="ARBA00022875"/>
    </source>
</evidence>
<dbReference type="GeneTree" id="ENSGT00940000155670"/>
<accession>F6XII7</accession>
<dbReference type="InterPro" id="IPR036595">
    <property type="entry name" value="A-macroglobulin_rcpt-bd_sf"/>
</dbReference>